<feature type="domain" description="D-isomer specific 2-hydroxyacid dehydrogenase NAD-binding" evidence="6">
    <location>
        <begin position="134"/>
        <end position="308"/>
    </location>
</feature>
<dbReference type="Pfam" id="PF00389">
    <property type="entry name" value="2-Hacid_dh"/>
    <property type="match status" value="1"/>
</dbReference>
<dbReference type="InterPro" id="IPR050223">
    <property type="entry name" value="D-isomer_2-hydroxyacid_DH"/>
</dbReference>
<evidence type="ECO:0000313" key="8">
    <source>
        <dbReference type="Proteomes" id="UP000498740"/>
    </source>
</evidence>
<organism evidence="7 8">
    <name type="scientific">Streptomyces microflavus</name>
    <name type="common">Streptomyces lipmanii</name>
    <dbReference type="NCBI Taxonomy" id="1919"/>
    <lineage>
        <taxon>Bacteria</taxon>
        <taxon>Bacillati</taxon>
        <taxon>Actinomycetota</taxon>
        <taxon>Actinomycetes</taxon>
        <taxon>Kitasatosporales</taxon>
        <taxon>Streptomycetaceae</taxon>
        <taxon>Streptomyces</taxon>
    </lineage>
</organism>
<protein>
    <submittedName>
        <fullName evidence="7">2-hydroxyacid dehydrogenase</fullName>
    </submittedName>
</protein>
<dbReference type="Gene3D" id="3.40.50.720">
    <property type="entry name" value="NAD(P)-binding Rossmann-like Domain"/>
    <property type="match status" value="2"/>
</dbReference>
<comment type="similarity">
    <text evidence="1 4">Belongs to the D-isomer specific 2-hydroxyacid dehydrogenase family.</text>
</comment>
<dbReference type="SUPFAM" id="SSF52283">
    <property type="entry name" value="Formate/glycerate dehydrogenase catalytic domain-like"/>
    <property type="match status" value="1"/>
</dbReference>
<reference evidence="7 8" key="1">
    <citation type="submission" date="2020-05" db="EMBL/GenBank/DDBJ databases">
        <title>Whole genome shotgun sequence of Streptomyces microflavus NBRC 13062.</title>
        <authorList>
            <person name="Komaki H."/>
            <person name="Tamura T."/>
        </authorList>
    </citation>
    <scope>NUCLEOTIDE SEQUENCE [LARGE SCALE GENOMIC DNA]</scope>
    <source>
        <strain evidence="7 8">NBRC 13062</strain>
    </source>
</reference>
<dbReference type="Pfam" id="PF02826">
    <property type="entry name" value="2-Hacid_dh_C"/>
    <property type="match status" value="1"/>
</dbReference>
<dbReference type="PANTHER" id="PTHR10996:SF178">
    <property type="entry name" value="2-HYDROXYACID DEHYDROGENASE YGL185C-RELATED"/>
    <property type="match status" value="1"/>
</dbReference>
<evidence type="ECO:0000259" key="6">
    <source>
        <dbReference type="Pfam" id="PF02826"/>
    </source>
</evidence>
<evidence type="ECO:0000259" key="5">
    <source>
        <dbReference type="Pfam" id="PF00389"/>
    </source>
</evidence>
<dbReference type="PANTHER" id="PTHR10996">
    <property type="entry name" value="2-HYDROXYACID DEHYDROGENASE-RELATED"/>
    <property type="match status" value="1"/>
</dbReference>
<comment type="caution">
    <text evidence="7">The sequence shown here is derived from an EMBL/GenBank/DDBJ whole genome shotgun (WGS) entry which is preliminary data.</text>
</comment>
<dbReference type="Proteomes" id="UP000498740">
    <property type="component" value="Unassembled WGS sequence"/>
</dbReference>
<keyword evidence="3" id="KW-0520">NAD</keyword>
<dbReference type="AlphaFoldDB" id="A0A7J0D7J0"/>
<sequence length="348" mass="37477">MSRPATSSSRPRTRPRTVLAMSGETRDAILLPTALERLARVADVQPALLVTDFGADDPAQRAALRDTEALFTGWGCPPLDAAALTAMPRLRAVVHAAGSVKHHITQEVWDRGITVSTAATANALPVAEYTVAAILFTNKHVLGSARVYRESRTRVNLLAEFPGIGNYRRTVGLVGASRIGRRVAELLRPFDLRVLVHDPYLDEKSAQALGAELTPLDALVAQSDVVSIHAPELPQTRHLFDAGRLALMRDGATLVNTARGSLVDTDALVKELVSGRLNAVLDHTEPEVLPADSPLYDLPNVLLTPHIAGSQGGELHRLADAAVDELERYAHGLPFAHAVDPRTLHQQA</sequence>
<keyword evidence="2 4" id="KW-0560">Oxidoreductase</keyword>
<dbReference type="CDD" id="cd12167">
    <property type="entry name" value="2-Hacid_dh_8"/>
    <property type="match status" value="1"/>
</dbReference>
<dbReference type="GO" id="GO:0051287">
    <property type="term" value="F:NAD binding"/>
    <property type="evidence" value="ECO:0007669"/>
    <property type="project" value="InterPro"/>
</dbReference>
<dbReference type="InterPro" id="IPR029753">
    <property type="entry name" value="D-isomer_DH_CS"/>
</dbReference>
<name>A0A7J0D7J0_STRMI</name>
<dbReference type="InterPro" id="IPR006140">
    <property type="entry name" value="D-isomer_DH_NAD-bd"/>
</dbReference>
<proteinExistence type="inferred from homology"/>
<dbReference type="PROSITE" id="PS00670">
    <property type="entry name" value="D_2_HYDROXYACID_DH_2"/>
    <property type="match status" value="1"/>
</dbReference>
<dbReference type="InterPro" id="IPR036291">
    <property type="entry name" value="NAD(P)-bd_dom_sf"/>
</dbReference>
<evidence type="ECO:0000256" key="4">
    <source>
        <dbReference type="RuleBase" id="RU003719"/>
    </source>
</evidence>
<evidence type="ECO:0000313" key="7">
    <source>
        <dbReference type="EMBL" id="GFN10154.1"/>
    </source>
</evidence>
<accession>A0A7J0D7J0</accession>
<feature type="domain" description="D-isomer specific 2-hydroxyacid dehydrogenase catalytic" evidence="5">
    <location>
        <begin position="63"/>
        <end position="339"/>
    </location>
</feature>
<dbReference type="GO" id="GO:0016618">
    <property type="term" value="F:hydroxypyruvate reductase [NAD(P)H] activity"/>
    <property type="evidence" value="ECO:0007669"/>
    <property type="project" value="TreeGrafter"/>
</dbReference>
<evidence type="ECO:0000256" key="2">
    <source>
        <dbReference type="ARBA" id="ARBA00023002"/>
    </source>
</evidence>
<dbReference type="EMBL" id="BLWD01000004">
    <property type="protein sequence ID" value="GFN10154.1"/>
    <property type="molecule type" value="Genomic_DNA"/>
</dbReference>
<gene>
    <name evidence="7" type="ORF">Smic_87100</name>
</gene>
<dbReference type="GO" id="GO:0030267">
    <property type="term" value="F:glyoxylate reductase (NADPH) activity"/>
    <property type="evidence" value="ECO:0007669"/>
    <property type="project" value="TreeGrafter"/>
</dbReference>
<evidence type="ECO:0000256" key="3">
    <source>
        <dbReference type="ARBA" id="ARBA00023027"/>
    </source>
</evidence>
<dbReference type="SUPFAM" id="SSF51735">
    <property type="entry name" value="NAD(P)-binding Rossmann-fold domains"/>
    <property type="match status" value="1"/>
</dbReference>
<evidence type="ECO:0000256" key="1">
    <source>
        <dbReference type="ARBA" id="ARBA00005854"/>
    </source>
</evidence>
<dbReference type="GO" id="GO:0005829">
    <property type="term" value="C:cytosol"/>
    <property type="evidence" value="ECO:0007669"/>
    <property type="project" value="TreeGrafter"/>
</dbReference>
<dbReference type="InterPro" id="IPR006139">
    <property type="entry name" value="D-isomer_2_OHA_DH_cat_dom"/>
</dbReference>